<dbReference type="PROSITE" id="PS51819">
    <property type="entry name" value="VOC"/>
    <property type="match status" value="1"/>
</dbReference>
<keyword evidence="2" id="KW-1133">Transmembrane helix</keyword>
<dbReference type="AlphaFoldDB" id="D3Q6Z7"/>
<feature type="compositionally biased region" description="Basic and acidic residues" evidence="1">
    <location>
        <begin position="124"/>
        <end position="133"/>
    </location>
</feature>
<feature type="compositionally biased region" description="Low complexity" evidence="1">
    <location>
        <begin position="134"/>
        <end position="144"/>
    </location>
</feature>
<sequence>MDRRNRPRRRGARGGVGGGFGNLKNFGGSRAAGVLTLLVLSLFTGAIALGAQSIAAAVIAFLFFAGALAVVTAARARYHFIQEPVETEVPLEKVAEFHIDDLKTEDEPADDEVNSLADLERSFAHDSEKDAESKAPSAAVSAKAAEVKAPSKDTVTVVVPQKQRDEAADDKADEPDAAAAGPVETAPAETESSEAASEPEPVAEAGLDEVKAETTESGPVATEAVVAEAPEDDPPIAAEVARETLLAQASARDTVPADPPRTTEPESEAPESDDLDDEDEDEEDSDASVEVPAPREPSDEDEPVALDDDFDDIDALMAPLFDEEDDPEPVPSQQSETPGTALSLLAAETPGTVAHYGGASSLPPEAVRDVAATLIVADLPRSVMFYTELLGLVEIDRAPDAVLLEAGFGRVLLWRRDDAPGAGDPVMHLTFEVGDIDAAYESMRAKGIEFIHPPRAALSGEVHNLRAASFLDPDGHGLAITELREHSSRRLIPCADKSELPAISRNSSALFADRFPDRLKACECAAEFCPSLSSADFSSPFRQIRFMRRAVKAKPGTRRGRARRGRRREWTSAASTH</sequence>
<feature type="compositionally biased region" description="Basic residues" evidence="1">
    <location>
        <begin position="552"/>
        <end position="567"/>
    </location>
</feature>
<dbReference type="CDD" id="cd06587">
    <property type="entry name" value="VOC"/>
    <property type="match status" value="1"/>
</dbReference>
<dbReference type="InterPro" id="IPR037523">
    <property type="entry name" value="VOC_core"/>
</dbReference>
<dbReference type="HOGENOM" id="CLU_472437_0_0_11"/>
<evidence type="ECO:0000313" key="5">
    <source>
        <dbReference type="Proteomes" id="UP000000844"/>
    </source>
</evidence>
<keyword evidence="4" id="KW-0560">Oxidoreductase</keyword>
<dbReference type="eggNOG" id="COG0508">
    <property type="taxonomic scope" value="Bacteria"/>
</dbReference>
<dbReference type="Proteomes" id="UP000000844">
    <property type="component" value="Chromosome"/>
</dbReference>
<keyword evidence="2" id="KW-0472">Membrane</keyword>
<feature type="compositionally biased region" description="Low complexity" evidence="1">
    <location>
        <begin position="177"/>
        <end position="205"/>
    </location>
</feature>
<evidence type="ECO:0000259" key="3">
    <source>
        <dbReference type="PROSITE" id="PS51819"/>
    </source>
</evidence>
<dbReference type="Gene3D" id="3.10.180.10">
    <property type="entry name" value="2,3-Dihydroxybiphenyl 1,2-Dioxygenase, domain 1"/>
    <property type="match status" value="1"/>
</dbReference>
<evidence type="ECO:0000256" key="1">
    <source>
        <dbReference type="SAM" id="MobiDB-lite"/>
    </source>
</evidence>
<keyword evidence="5" id="KW-1185">Reference proteome</keyword>
<accession>D3Q6Z7</accession>
<evidence type="ECO:0000256" key="2">
    <source>
        <dbReference type="SAM" id="Phobius"/>
    </source>
</evidence>
<reference evidence="4 5" key="1">
    <citation type="journal article" date="2009" name="Stand. Genomic Sci.">
        <title>Complete genome sequence of Stackebrandtia nassauensis type strain (LLR-40K-21).</title>
        <authorList>
            <person name="Munk C."/>
            <person name="Lapidus A."/>
            <person name="Copeland A."/>
            <person name="Jando M."/>
            <person name="Mayilraj S."/>
            <person name="Glavina Del Rio T."/>
            <person name="Nolan M."/>
            <person name="Chen F."/>
            <person name="Lucas S."/>
            <person name="Tice H."/>
            <person name="Cheng J.F."/>
            <person name="Han C."/>
            <person name="Detter J.C."/>
            <person name="Bruce D."/>
            <person name="Goodwin L."/>
            <person name="Chain P."/>
            <person name="Pitluck S."/>
            <person name="Goker M."/>
            <person name="Ovchinikova G."/>
            <person name="Pati A."/>
            <person name="Ivanova N."/>
            <person name="Mavromatis K."/>
            <person name="Chen A."/>
            <person name="Palaniappan K."/>
            <person name="Land M."/>
            <person name="Hauser L."/>
            <person name="Chang Y.J."/>
            <person name="Jeffries C.D."/>
            <person name="Bristow J."/>
            <person name="Eisen J.A."/>
            <person name="Markowitz V."/>
            <person name="Hugenholtz P."/>
            <person name="Kyrpides N.C."/>
            <person name="Klenk H.P."/>
        </authorList>
    </citation>
    <scope>NUCLEOTIDE SEQUENCE [LARGE SCALE GENOMIC DNA]</scope>
    <source>
        <strain evidence="5">DSM 44728 / CIP 108903 / NRRL B-16338 / NBRC 102104 / LLR-40K-21</strain>
    </source>
</reference>
<evidence type="ECO:0000313" key="4">
    <source>
        <dbReference type="EMBL" id="ADD40396.1"/>
    </source>
</evidence>
<keyword evidence="4" id="KW-0223">Dioxygenase</keyword>
<gene>
    <name evidence="4" type="ordered locus">Snas_0683</name>
</gene>
<name>D3Q6Z7_STANL</name>
<feature type="compositionally biased region" description="Low complexity" evidence="1">
    <location>
        <begin position="219"/>
        <end position="228"/>
    </location>
</feature>
<proteinExistence type="predicted"/>
<feature type="domain" description="VOC" evidence="3">
    <location>
        <begin position="368"/>
        <end position="483"/>
    </location>
</feature>
<dbReference type="InterPro" id="IPR004360">
    <property type="entry name" value="Glyas_Fos-R_dOase_dom"/>
</dbReference>
<dbReference type="InterPro" id="IPR029068">
    <property type="entry name" value="Glyas_Bleomycin-R_OHBP_Dase"/>
</dbReference>
<feature type="region of interest" description="Disordered" evidence="1">
    <location>
        <begin position="124"/>
        <end position="306"/>
    </location>
</feature>
<dbReference type="EMBL" id="CP001778">
    <property type="protein sequence ID" value="ADD40396.1"/>
    <property type="molecule type" value="Genomic_DNA"/>
</dbReference>
<feature type="transmembrane region" description="Helical" evidence="2">
    <location>
        <begin position="31"/>
        <end position="48"/>
    </location>
</feature>
<dbReference type="KEGG" id="sna:Snas_0683"/>
<organism evidence="4 5">
    <name type="scientific">Stackebrandtia nassauensis (strain DSM 44728 / CIP 108903 / NRRL B-16338 / NBRC 102104 / LLR-40K-21)</name>
    <dbReference type="NCBI Taxonomy" id="446470"/>
    <lineage>
        <taxon>Bacteria</taxon>
        <taxon>Bacillati</taxon>
        <taxon>Actinomycetota</taxon>
        <taxon>Actinomycetes</taxon>
        <taxon>Glycomycetales</taxon>
        <taxon>Glycomycetaceae</taxon>
        <taxon>Stackebrandtia</taxon>
    </lineage>
</organism>
<feature type="region of interest" description="Disordered" evidence="1">
    <location>
        <begin position="552"/>
        <end position="577"/>
    </location>
</feature>
<dbReference type="GO" id="GO:0051213">
    <property type="term" value="F:dioxygenase activity"/>
    <property type="evidence" value="ECO:0007669"/>
    <property type="project" value="UniProtKB-KW"/>
</dbReference>
<dbReference type="eggNOG" id="COG0346">
    <property type="taxonomic scope" value="Bacteria"/>
</dbReference>
<dbReference type="Pfam" id="PF00903">
    <property type="entry name" value="Glyoxalase"/>
    <property type="match status" value="1"/>
</dbReference>
<dbReference type="SUPFAM" id="SSF54593">
    <property type="entry name" value="Glyoxalase/Bleomycin resistance protein/Dihydroxybiphenyl dioxygenase"/>
    <property type="match status" value="1"/>
</dbReference>
<feature type="compositionally biased region" description="Acidic residues" evidence="1">
    <location>
        <begin position="265"/>
        <end position="287"/>
    </location>
</feature>
<protein>
    <submittedName>
        <fullName evidence="4">Glyoxalase/bleomycin resistance protein/dioxygenase</fullName>
    </submittedName>
</protein>
<keyword evidence="2" id="KW-0812">Transmembrane</keyword>